<proteinExistence type="predicted"/>
<accession>A0A392PWJ9</accession>
<sequence length="80" mass="9269">SKDGYLDLTVTSGLRDYIEVQPVRTELFRSPLVSFLYERGWRQNFRQSGFPGLDEEVRFLFLYCSCNVLAILEQLGKLSS</sequence>
<dbReference type="Proteomes" id="UP000265520">
    <property type="component" value="Unassembled WGS sequence"/>
</dbReference>
<dbReference type="GO" id="GO:0008168">
    <property type="term" value="F:methyltransferase activity"/>
    <property type="evidence" value="ECO:0007669"/>
    <property type="project" value="UniProtKB-KW"/>
</dbReference>
<protein>
    <submittedName>
        <fullName evidence="1">S-adenosylmethionine-dependent methyltransferase</fullName>
    </submittedName>
</protein>
<feature type="non-terminal residue" evidence="1">
    <location>
        <position position="1"/>
    </location>
</feature>
<comment type="caution">
    <text evidence="1">The sequence shown here is derived from an EMBL/GenBank/DDBJ whole genome shotgun (WGS) entry which is preliminary data.</text>
</comment>
<evidence type="ECO:0000313" key="1">
    <source>
        <dbReference type="EMBL" id="MCI16057.1"/>
    </source>
</evidence>
<evidence type="ECO:0000313" key="2">
    <source>
        <dbReference type="Proteomes" id="UP000265520"/>
    </source>
</evidence>
<dbReference type="AlphaFoldDB" id="A0A392PWJ9"/>
<dbReference type="GO" id="GO:0032259">
    <property type="term" value="P:methylation"/>
    <property type="evidence" value="ECO:0007669"/>
    <property type="project" value="UniProtKB-KW"/>
</dbReference>
<dbReference type="EMBL" id="LXQA010099215">
    <property type="protein sequence ID" value="MCI16057.1"/>
    <property type="molecule type" value="Genomic_DNA"/>
</dbReference>
<name>A0A392PWJ9_9FABA</name>
<keyword evidence="2" id="KW-1185">Reference proteome</keyword>
<keyword evidence="1" id="KW-0489">Methyltransferase</keyword>
<reference evidence="1 2" key="1">
    <citation type="journal article" date="2018" name="Front. Plant Sci.">
        <title>Red Clover (Trifolium pratense) and Zigzag Clover (T. medium) - A Picture of Genomic Similarities and Differences.</title>
        <authorList>
            <person name="Dluhosova J."/>
            <person name="Istvanek J."/>
            <person name="Nedelnik J."/>
            <person name="Repkova J."/>
        </authorList>
    </citation>
    <scope>NUCLEOTIDE SEQUENCE [LARGE SCALE GENOMIC DNA]</scope>
    <source>
        <strain evidence="2">cv. 10/8</strain>
        <tissue evidence="1">Leaf</tissue>
    </source>
</reference>
<organism evidence="1 2">
    <name type="scientific">Trifolium medium</name>
    <dbReference type="NCBI Taxonomy" id="97028"/>
    <lineage>
        <taxon>Eukaryota</taxon>
        <taxon>Viridiplantae</taxon>
        <taxon>Streptophyta</taxon>
        <taxon>Embryophyta</taxon>
        <taxon>Tracheophyta</taxon>
        <taxon>Spermatophyta</taxon>
        <taxon>Magnoliopsida</taxon>
        <taxon>eudicotyledons</taxon>
        <taxon>Gunneridae</taxon>
        <taxon>Pentapetalae</taxon>
        <taxon>rosids</taxon>
        <taxon>fabids</taxon>
        <taxon>Fabales</taxon>
        <taxon>Fabaceae</taxon>
        <taxon>Papilionoideae</taxon>
        <taxon>50 kb inversion clade</taxon>
        <taxon>NPAAA clade</taxon>
        <taxon>Hologalegina</taxon>
        <taxon>IRL clade</taxon>
        <taxon>Trifolieae</taxon>
        <taxon>Trifolium</taxon>
    </lineage>
</organism>
<keyword evidence="1" id="KW-0808">Transferase</keyword>